<dbReference type="PRINTS" id="PR00288">
    <property type="entry name" value="PUROTHIONIN"/>
</dbReference>
<evidence type="ECO:0000313" key="10">
    <source>
        <dbReference type="Proteomes" id="UP000828251"/>
    </source>
</evidence>
<keyword evidence="4 7" id="KW-0732">Signal</keyword>
<comment type="similarity">
    <text evidence="1">Belongs to the DEFL family.</text>
</comment>
<feature type="domain" description="Knottins-like" evidence="8">
    <location>
        <begin position="33"/>
        <end position="78"/>
    </location>
</feature>
<proteinExistence type="inferred from homology"/>
<dbReference type="AlphaFoldDB" id="A0A9D4AHK5"/>
<dbReference type="CDD" id="cd00107">
    <property type="entry name" value="Knot1"/>
    <property type="match status" value="1"/>
</dbReference>
<evidence type="ECO:0000256" key="5">
    <source>
        <dbReference type="ARBA" id="ARBA00022821"/>
    </source>
</evidence>
<evidence type="ECO:0000313" key="9">
    <source>
        <dbReference type="EMBL" id="KAH1120560.1"/>
    </source>
</evidence>
<organism evidence="9 10">
    <name type="scientific">Gossypium stocksii</name>
    <dbReference type="NCBI Taxonomy" id="47602"/>
    <lineage>
        <taxon>Eukaryota</taxon>
        <taxon>Viridiplantae</taxon>
        <taxon>Streptophyta</taxon>
        <taxon>Embryophyta</taxon>
        <taxon>Tracheophyta</taxon>
        <taxon>Spermatophyta</taxon>
        <taxon>Magnoliopsida</taxon>
        <taxon>eudicotyledons</taxon>
        <taxon>Gunneridae</taxon>
        <taxon>Pentapetalae</taxon>
        <taxon>rosids</taxon>
        <taxon>malvids</taxon>
        <taxon>Malvales</taxon>
        <taxon>Malvaceae</taxon>
        <taxon>Malvoideae</taxon>
        <taxon>Gossypium</taxon>
    </lineage>
</organism>
<keyword evidence="6" id="KW-1015">Disulfide bond</keyword>
<keyword evidence="3" id="KW-0295">Fungicide</keyword>
<dbReference type="InterPro" id="IPR036574">
    <property type="entry name" value="Scorpion_toxin-like_sf"/>
</dbReference>
<dbReference type="Pfam" id="PF00304">
    <property type="entry name" value="Gamma-thionin"/>
    <property type="match status" value="1"/>
</dbReference>
<keyword evidence="2" id="KW-0929">Antimicrobial</keyword>
<evidence type="ECO:0000256" key="7">
    <source>
        <dbReference type="SAM" id="SignalP"/>
    </source>
</evidence>
<dbReference type="GO" id="GO:0031640">
    <property type="term" value="P:killing of cells of another organism"/>
    <property type="evidence" value="ECO:0007669"/>
    <property type="project" value="UniProtKB-KW"/>
</dbReference>
<dbReference type="OrthoDB" id="683455at2759"/>
<evidence type="ECO:0000256" key="2">
    <source>
        <dbReference type="ARBA" id="ARBA00022529"/>
    </source>
</evidence>
<reference evidence="9 10" key="1">
    <citation type="journal article" date="2021" name="Plant Biotechnol. J.">
        <title>Multi-omics assisted identification of the key and species-specific regulatory components of drought-tolerant mechanisms in Gossypium stocksii.</title>
        <authorList>
            <person name="Yu D."/>
            <person name="Ke L."/>
            <person name="Zhang D."/>
            <person name="Wu Y."/>
            <person name="Sun Y."/>
            <person name="Mei J."/>
            <person name="Sun J."/>
            <person name="Sun Y."/>
        </authorList>
    </citation>
    <scope>NUCLEOTIDE SEQUENCE [LARGE SCALE GENOMIC DNA]</scope>
    <source>
        <strain evidence="10">cv. E1</strain>
        <tissue evidence="9">Leaf</tissue>
    </source>
</reference>
<feature type="chain" id="PRO_5039457902" description="Knottins-like domain-containing protein" evidence="7">
    <location>
        <begin position="31"/>
        <end position="78"/>
    </location>
</feature>
<evidence type="ECO:0000259" key="8">
    <source>
        <dbReference type="SMART" id="SM00505"/>
    </source>
</evidence>
<accession>A0A9D4AHK5</accession>
<protein>
    <recommendedName>
        <fullName evidence="8">Knottins-like domain-containing protein</fullName>
    </recommendedName>
</protein>
<keyword evidence="5" id="KW-0611">Plant defense</keyword>
<dbReference type="SUPFAM" id="SSF57095">
    <property type="entry name" value="Scorpion toxin-like"/>
    <property type="match status" value="1"/>
</dbReference>
<dbReference type="InterPro" id="IPR003614">
    <property type="entry name" value="Knottins"/>
</dbReference>
<evidence type="ECO:0000256" key="3">
    <source>
        <dbReference type="ARBA" id="ARBA00022577"/>
    </source>
</evidence>
<dbReference type="EMBL" id="JAIQCV010000002">
    <property type="protein sequence ID" value="KAH1120560.1"/>
    <property type="molecule type" value="Genomic_DNA"/>
</dbReference>
<name>A0A9D4AHK5_9ROSI</name>
<dbReference type="GO" id="GO:0050832">
    <property type="term" value="P:defense response to fungus"/>
    <property type="evidence" value="ECO:0007669"/>
    <property type="project" value="UniProtKB-KW"/>
</dbReference>
<keyword evidence="10" id="KW-1185">Reference proteome</keyword>
<dbReference type="PROSITE" id="PS00940">
    <property type="entry name" value="GAMMA_THIONIN"/>
    <property type="match status" value="1"/>
</dbReference>
<dbReference type="InterPro" id="IPR008176">
    <property type="entry name" value="Defensin_plant"/>
</dbReference>
<evidence type="ECO:0000256" key="6">
    <source>
        <dbReference type="ARBA" id="ARBA00023157"/>
    </source>
</evidence>
<dbReference type="PANTHER" id="PTHR33147:SF39">
    <property type="entry name" value="DRO1 PROTEIN-RELATED"/>
    <property type="match status" value="1"/>
</dbReference>
<comment type="caution">
    <text evidence="9">The sequence shown here is derived from an EMBL/GenBank/DDBJ whole genome shotgun (WGS) entry which is preliminary data.</text>
</comment>
<dbReference type="SMART" id="SM00505">
    <property type="entry name" value="Knot1"/>
    <property type="match status" value="1"/>
</dbReference>
<dbReference type="Gene3D" id="3.30.30.10">
    <property type="entry name" value="Knottin, scorpion toxin-like"/>
    <property type="match status" value="1"/>
</dbReference>
<dbReference type="Proteomes" id="UP000828251">
    <property type="component" value="Unassembled WGS sequence"/>
</dbReference>
<dbReference type="PANTHER" id="PTHR33147">
    <property type="entry name" value="DEFENSIN-LIKE PROTEIN 1"/>
    <property type="match status" value="1"/>
</dbReference>
<sequence length="78" mass="8240">MERFSRLASAVIILMLVLLATEMGPMVADGAKICESTSKAFKGSCLGDDNCDIVCKTEGFPNGNCKGFLGKCVCTKPC</sequence>
<evidence type="ECO:0000256" key="1">
    <source>
        <dbReference type="ARBA" id="ARBA00006722"/>
    </source>
</evidence>
<gene>
    <name evidence="9" type="ORF">J1N35_003720</name>
</gene>
<evidence type="ECO:0000256" key="4">
    <source>
        <dbReference type="ARBA" id="ARBA00022729"/>
    </source>
</evidence>
<feature type="signal peptide" evidence="7">
    <location>
        <begin position="1"/>
        <end position="30"/>
    </location>
</feature>